<proteinExistence type="predicted"/>
<dbReference type="EMBL" id="NSKD01000001">
    <property type="protein sequence ID" value="PAU82504.1"/>
    <property type="molecule type" value="Genomic_DNA"/>
</dbReference>
<evidence type="ECO:0000313" key="4">
    <source>
        <dbReference type="Proteomes" id="UP000218896"/>
    </source>
</evidence>
<keyword evidence="1" id="KW-1003">Cell membrane</keyword>
<feature type="transmembrane region" description="Helical" evidence="2">
    <location>
        <begin position="98"/>
        <end position="115"/>
    </location>
</feature>
<organism evidence="3 4">
    <name type="scientific">Halovibrio salipaludis</name>
    <dbReference type="NCBI Taxonomy" id="2032626"/>
    <lineage>
        <taxon>Bacteria</taxon>
        <taxon>Pseudomonadati</taxon>
        <taxon>Pseudomonadota</taxon>
        <taxon>Gammaproteobacteria</taxon>
        <taxon>Oceanospirillales</taxon>
        <taxon>Halomonadaceae</taxon>
        <taxon>Halovibrio</taxon>
    </lineage>
</organism>
<protein>
    <recommendedName>
        <fullName evidence="1">Inner membrane protein</fullName>
    </recommendedName>
</protein>
<dbReference type="PANTHER" id="PTHR35813">
    <property type="entry name" value="INNER MEMBRANE PROTEIN YBAN"/>
    <property type="match status" value="1"/>
</dbReference>
<evidence type="ECO:0000256" key="1">
    <source>
        <dbReference type="PIRNR" id="PIRNR016789"/>
    </source>
</evidence>
<dbReference type="PIRSF" id="PIRSF016789">
    <property type="entry name" value="DUF454"/>
    <property type="match status" value="1"/>
</dbReference>
<sequence>MLIKAFWRLLASLAVLLGALGVALPGLPTVPFLLVAAWAGSHGWPELEQRLLEHPRYGPSIRAWREQRAVPRRAKWAASVLIAISLTMLVVSPAPELLRWVLPPFLLCVMIWLWSRPDG</sequence>
<dbReference type="PANTHER" id="PTHR35813:SF1">
    <property type="entry name" value="INNER MEMBRANE PROTEIN YBAN"/>
    <property type="match status" value="1"/>
</dbReference>
<dbReference type="Pfam" id="PF04304">
    <property type="entry name" value="DUF454"/>
    <property type="match status" value="1"/>
</dbReference>
<keyword evidence="2" id="KW-1133">Transmembrane helix</keyword>
<keyword evidence="1 2" id="KW-0472">Membrane</keyword>
<dbReference type="Proteomes" id="UP000218896">
    <property type="component" value="Unassembled WGS sequence"/>
</dbReference>
<accession>A0A2A2FCP1</accession>
<reference evidence="3 4" key="1">
    <citation type="submission" date="2017-08" db="EMBL/GenBank/DDBJ databases">
        <title>Halovibrio sewagensis sp. nov., isolated from wastewater of high salinity.</title>
        <authorList>
            <person name="Dong X."/>
            <person name="Zhang G."/>
        </authorList>
    </citation>
    <scope>NUCLEOTIDE SEQUENCE [LARGE SCALE GENOMIC DNA]</scope>
    <source>
        <strain evidence="3 4">YL5-2</strain>
    </source>
</reference>
<gene>
    <name evidence="3" type="ORF">CK501_03270</name>
</gene>
<dbReference type="AlphaFoldDB" id="A0A2A2FCP1"/>
<keyword evidence="1" id="KW-0997">Cell inner membrane</keyword>
<name>A0A2A2FCP1_9GAMM</name>
<dbReference type="InterPro" id="IPR007401">
    <property type="entry name" value="DUF454"/>
</dbReference>
<comment type="subcellular location">
    <subcellularLocation>
        <location evidence="1">Cell inner membrane</location>
        <topology evidence="1">Multi-pass membrane protein</topology>
    </subcellularLocation>
</comment>
<dbReference type="GO" id="GO:0005886">
    <property type="term" value="C:plasma membrane"/>
    <property type="evidence" value="ECO:0007669"/>
    <property type="project" value="UniProtKB-SubCell"/>
</dbReference>
<evidence type="ECO:0000256" key="2">
    <source>
        <dbReference type="SAM" id="Phobius"/>
    </source>
</evidence>
<keyword evidence="4" id="KW-1185">Reference proteome</keyword>
<comment type="caution">
    <text evidence="3">The sequence shown here is derived from an EMBL/GenBank/DDBJ whole genome shotgun (WGS) entry which is preliminary data.</text>
</comment>
<dbReference type="OrthoDB" id="9816293at2"/>
<keyword evidence="2" id="KW-0812">Transmembrane</keyword>
<evidence type="ECO:0000313" key="3">
    <source>
        <dbReference type="EMBL" id="PAU82504.1"/>
    </source>
</evidence>